<evidence type="ECO:0000259" key="13">
    <source>
        <dbReference type="Pfam" id="PF02225"/>
    </source>
</evidence>
<dbReference type="Gene3D" id="3.50.30.30">
    <property type="match status" value="1"/>
</dbReference>
<organism evidence="14 15">
    <name type="scientific">Actinophytocola xinjiangensis</name>
    <dbReference type="NCBI Taxonomy" id="485602"/>
    <lineage>
        <taxon>Bacteria</taxon>
        <taxon>Bacillati</taxon>
        <taxon>Actinomycetota</taxon>
        <taxon>Actinomycetes</taxon>
        <taxon>Pseudonocardiales</taxon>
        <taxon>Pseudonocardiaceae</taxon>
    </lineage>
</organism>
<dbReference type="Pfam" id="PF02225">
    <property type="entry name" value="PA"/>
    <property type="match status" value="1"/>
</dbReference>
<dbReference type="PROSITE" id="PS51892">
    <property type="entry name" value="SUBTILASE"/>
    <property type="match status" value="1"/>
</dbReference>
<feature type="signal peptide" evidence="11">
    <location>
        <begin position="1"/>
        <end position="26"/>
    </location>
</feature>
<evidence type="ECO:0000256" key="4">
    <source>
        <dbReference type="ARBA" id="ARBA00022670"/>
    </source>
</evidence>
<evidence type="ECO:0000256" key="8">
    <source>
        <dbReference type="PIRSR" id="PIRSR615500-1"/>
    </source>
</evidence>
<dbReference type="InterPro" id="IPR050131">
    <property type="entry name" value="Peptidase_S8_subtilisin-like"/>
</dbReference>
<dbReference type="Pfam" id="PF00082">
    <property type="entry name" value="Peptidase_S8"/>
    <property type="match status" value="1"/>
</dbReference>
<feature type="chain" id="PRO_5030636683" description="Subtilisin family serine protease" evidence="11">
    <location>
        <begin position="27"/>
        <end position="1262"/>
    </location>
</feature>
<dbReference type="PROSITE" id="PS00136">
    <property type="entry name" value="SUBTILASE_ASP"/>
    <property type="match status" value="1"/>
</dbReference>
<keyword evidence="4 9" id="KW-0645">Protease</keyword>
<feature type="active site" description="Charge relay system" evidence="8 9">
    <location>
        <position position="445"/>
    </location>
</feature>
<dbReference type="AlphaFoldDB" id="A0A7Z0WS15"/>
<evidence type="ECO:0000256" key="9">
    <source>
        <dbReference type="PROSITE-ProRule" id="PRU01240"/>
    </source>
</evidence>
<dbReference type="SUPFAM" id="SSF52743">
    <property type="entry name" value="Subtilisin-like"/>
    <property type="match status" value="1"/>
</dbReference>
<evidence type="ECO:0000259" key="12">
    <source>
        <dbReference type="Pfam" id="PF00082"/>
    </source>
</evidence>
<feature type="domain" description="Peptidase S8/S53" evidence="12">
    <location>
        <begin position="227"/>
        <end position="492"/>
    </location>
</feature>
<dbReference type="PANTHER" id="PTHR43806">
    <property type="entry name" value="PEPTIDASE S8"/>
    <property type="match status" value="1"/>
</dbReference>
<feature type="domain" description="PA" evidence="13">
    <location>
        <begin position="819"/>
        <end position="899"/>
    </location>
</feature>
<gene>
    <name evidence="14" type="ORF">BLA60_03625</name>
</gene>
<dbReference type="InterPro" id="IPR000209">
    <property type="entry name" value="Peptidase_S8/S53_dom"/>
</dbReference>
<dbReference type="PANTHER" id="PTHR43806:SF65">
    <property type="entry name" value="SERINE PROTEASE APRX"/>
    <property type="match status" value="1"/>
</dbReference>
<reference evidence="14 15" key="1">
    <citation type="submission" date="2016-12" db="EMBL/GenBank/DDBJ databases">
        <title>The draft genome sequence of Actinophytocola xinjiangensis.</title>
        <authorList>
            <person name="Wang W."/>
            <person name="Yuan L."/>
        </authorList>
    </citation>
    <scope>NUCLEOTIDE SEQUENCE [LARGE SCALE GENOMIC DNA]</scope>
    <source>
        <strain evidence="14 15">CGMCC 4.4663</strain>
    </source>
</reference>
<sequence>MRRRQRLVVVTGAVALLATGAGEAVGQPQDPPSAITVTGAEQSATAENHQVTLITGDRVRVTYAADGQASVAVVPVSTDPGELLKVTEGDDVYVLPQSVAPLISAGTVDRRLFNVTELIEQGYDDARSATIPVIVRYQDAGTARRAAPAPGATVSRSLESINGAAMSADKGETAAFWRAVNPRLGAANARSAGGIQKIWLDTKATVSLDVSVPAIGAPSAWAKGLDGTGVTVAVLDTGIDANHPDLVGQVVETKSFVPGEEVADGHGHGTHVASTIAGTGAGSDGRYRGVAPGADLIVGKVLGDNGSGGQSGIIDGMEWAAAAGAKVISMSLGSPGGDGSDALSLAVNEISADSGVLFTIAAGNDGRFGRSTLGSPGVADSALTVGAVTADNTVTDFSSRGPRLGNGAVKPELTAPGAAIAAARASGTSMGTPVDDLYTKASGTSMATPHVAGAAAILAQQHPDWTADQLKQYLVSSATPNDTNDAFEQGSGRVDLARATSQHVGGTGTLSYGTVPWDERTGSVSQDVTYTNSGDAPVDLELSVRPSAGTAADVFGPETDRITVPAKGSVTVPVLLNRAKVAPPGTETVPVSALLSARATEGDVVVTTALGAVGDIKRHKLTVNLIGRDGEPMYYRPDGTGHADVYVMGLTVAPQVGLTAVADPSGSVTYDLPEGKYGIVAGFGESDIVSGRKWDSTTAADHVDLTKDLAVTFDARKGTPVTMRTDKPTQADLVRPGFVVNGENGWRYGFETGSGQQTANYAIPSTRPIPGMNAYTGWRMTAPAVRVSVLGARDLDVAPVYFGGYAGSKRLAGTRVLDVVDAGDGSVEAFRSVTARNRIALVRRGETVSPSQATVNAAEAGAAAIMIYNDRPGDWGHNVYGDQLAIPGMTLTGEEGAALAARAAGRGATLRVVGVASSPYAYELVMNDGDSIPADHAYVVRDRELARVVNDYHGPANARDHLFTAGQVRFLRASGQVTAYGIVTRLQVPSSRTEYVTADASTNQSVMLDWASQNGGITRYQRGSVTHERWNGSVVRGAVPDNTSYLPNRTGDQIVIYTSGMLDSGANRDHGQRALQGGDRVSTTVWADGQLLGTAPDSSFALDGVPEREVEYRFTQTYQRALPNWLISPRVDTTWTVRSARPAEGTTDVLPVLSIDYDVPVDRTNAVPERSRTTVGLGLRYPVGNPGARPESVRAWVSFDDGVTWRTVPVRGGRDGYTATVSNPDLGATNGFATLRVAATDVDGNAIDQTVTRAYRVKERGH</sequence>
<evidence type="ECO:0000256" key="6">
    <source>
        <dbReference type="ARBA" id="ARBA00022801"/>
    </source>
</evidence>
<evidence type="ECO:0000313" key="15">
    <source>
        <dbReference type="Proteomes" id="UP000185696"/>
    </source>
</evidence>
<dbReference type="Gene3D" id="3.40.50.200">
    <property type="entry name" value="Peptidase S8/S53 domain"/>
    <property type="match status" value="1"/>
</dbReference>
<dbReference type="InterPro" id="IPR003137">
    <property type="entry name" value="PA_domain"/>
</dbReference>
<dbReference type="InterPro" id="IPR015500">
    <property type="entry name" value="Peptidase_S8_subtilisin-rel"/>
</dbReference>
<proteinExistence type="inferred from homology"/>
<dbReference type="InterPro" id="IPR036852">
    <property type="entry name" value="Peptidase_S8/S53_dom_sf"/>
</dbReference>
<evidence type="ECO:0000256" key="3">
    <source>
        <dbReference type="ARBA" id="ARBA00022525"/>
    </source>
</evidence>
<dbReference type="InterPro" id="IPR023827">
    <property type="entry name" value="Peptidase_S8_Asp-AS"/>
</dbReference>
<feature type="active site" description="Charge relay system" evidence="8 9">
    <location>
        <position position="268"/>
    </location>
</feature>
<dbReference type="EMBL" id="MSIF01000001">
    <property type="protein sequence ID" value="OLF14235.1"/>
    <property type="molecule type" value="Genomic_DNA"/>
</dbReference>
<dbReference type="InterPro" id="IPR022398">
    <property type="entry name" value="Peptidase_S8_His-AS"/>
</dbReference>
<evidence type="ECO:0000256" key="1">
    <source>
        <dbReference type="ARBA" id="ARBA00011073"/>
    </source>
</evidence>
<keyword evidence="2" id="KW-0134">Cell wall</keyword>
<evidence type="ECO:0000256" key="2">
    <source>
        <dbReference type="ARBA" id="ARBA00022512"/>
    </source>
</evidence>
<keyword evidence="6 9" id="KW-0378">Hydrolase</keyword>
<evidence type="ECO:0000256" key="5">
    <source>
        <dbReference type="ARBA" id="ARBA00022729"/>
    </source>
</evidence>
<evidence type="ECO:0000313" key="14">
    <source>
        <dbReference type="EMBL" id="OLF14235.1"/>
    </source>
</evidence>
<dbReference type="RefSeq" id="WP_075131181.1">
    <property type="nucleotide sequence ID" value="NZ_MSIF01000001.1"/>
</dbReference>
<dbReference type="OrthoDB" id="9795680at2"/>
<keyword evidence="7 9" id="KW-0720">Serine protease</keyword>
<evidence type="ECO:0000256" key="7">
    <source>
        <dbReference type="ARBA" id="ARBA00022825"/>
    </source>
</evidence>
<comment type="similarity">
    <text evidence="1 9 10">Belongs to the peptidase S8 family.</text>
</comment>
<dbReference type="GO" id="GO:0004252">
    <property type="term" value="F:serine-type endopeptidase activity"/>
    <property type="evidence" value="ECO:0007669"/>
    <property type="project" value="UniProtKB-UniRule"/>
</dbReference>
<evidence type="ECO:0000256" key="11">
    <source>
        <dbReference type="SAM" id="SignalP"/>
    </source>
</evidence>
<dbReference type="PRINTS" id="PR00723">
    <property type="entry name" value="SUBTILISIN"/>
</dbReference>
<name>A0A7Z0WS15_9PSEU</name>
<accession>A0A7Z0WS15</accession>
<dbReference type="SUPFAM" id="SSF52025">
    <property type="entry name" value="PA domain"/>
    <property type="match status" value="1"/>
</dbReference>
<keyword evidence="5 11" id="KW-0732">Signal</keyword>
<evidence type="ECO:0008006" key="16">
    <source>
        <dbReference type="Google" id="ProtNLM"/>
    </source>
</evidence>
<dbReference type="GO" id="GO:0006508">
    <property type="term" value="P:proteolysis"/>
    <property type="evidence" value="ECO:0007669"/>
    <property type="project" value="UniProtKB-KW"/>
</dbReference>
<dbReference type="PROSITE" id="PS00138">
    <property type="entry name" value="SUBTILASE_SER"/>
    <property type="match status" value="1"/>
</dbReference>
<dbReference type="InterPro" id="IPR023828">
    <property type="entry name" value="Peptidase_S8_Ser-AS"/>
</dbReference>
<keyword evidence="3" id="KW-0964">Secreted</keyword>
<evidence type="ECO:0000256" key="10">
    <source>
        <dbReference type="RuleBase" id="RU003355"/>
    </source>
</evidence>
<dbReference type="PROSITE" id="PS00137">
    <property type="entry name" value="SUBTILASE_HIS"/>
    <property type="match status" value="1"/>
</dbReference>
<protein>
    <recommendedName>
        <fullName evidence="16">Subtilisin family serine protease</fullName>
    </recommendedName>
</protein>
<feature type="active site" description="Charge relay system" evidence="8 9">
    <location>
        <position position="236"/>
    </location>
</feature>
<dbReference type="Proteomes" id="UP000185696">
    <property type="component" value="Unassembled WGS sequence"/>
</dbReference>
<keyword evidence="15" id="KW-1185">Reference proteome</keyword>
<comment type="caution">
    <text evidence="14">The sequence shown here is derived from an EMBL/GenBank/DDBJ whole genome shotgun (WGS) entry which is preliminary data.</text>
</comment>
<dbReference type="InterPro" id="IPR046450">
    <property type="entry name" value="PA_dom_sf"/>
</dbReference>